<dbReference type="EMBL" id="JAAXLA010000004">
    <property type="protein sequence ID" value="NMH96420.1"/>
    <property type="molecule type" value="Genomic_DNA"/>
</dbReference>
<comment type="caution">
    <text evidence="2">The sequence shown here is derived from an EMBL/GenBank/DDBJ whole genome shotgun (WGS) entry which is preliminary data.</text>
</comment>
<gene>
    <name evidence="2" type="ORF">HF526_03660</name>
</gene>
<dbReference type="Proteomes" id="UP000820669">
    <property type="component" value="Unassembled WGS sequence"/>
</dbReference>
<protein>
    <submittedName>
        <fullName evidence="2">Uncharacterized protein</fullName>
    </submittedName>
</protein>
<keyword evidence="3" id="KW-1185">Reference proteome</keyword>
<keyword evidence="1" id="KW-0732">Signal</keyword>
<dbReference type="PROSITE" id="PS51318">
    <property type="entry name" value="TAT"/>
    <property type="match status" value="1"/>
</dbReference>
<dbReference type="InterPro" id="IPR006311">
    <property type="entry name" value="TAT_signal"/>
</dbReference>
<evidence type="ECO:0000313" key="3">
    <source>
        <dbReference type="Proteomes" id="UP000820669"/>
    </source>
</evidence>
<organism evidence="2 3">
    <name type="scientific">Pseudonocardia acidicola</name>
    <dbReference type="NCBI Taxonomy" id="2724939"/>
    <lineage>
        <taxon>Bacteria</taxon>
        <taxon>Bacillati</taxon>
        <taxon>Actinomycetota</taxon>
        <taxon>Actinomycetes</taxon>
        <taxon>Pseudonocardiales</taxon>
        <taxon>Pseudonocardiaceae</taxon>
        <taxon>Pseudonocardia</taxon>
    </lineage>
</organism>
<evidence type="ECO:0000313" key="2">
    <source>
        <dbReference type="EMBL" id="NMH96420.1"/>
    </source>
</evidence>
<accession>A0ABX1S5N7</accession>
<sequence>MTARSTARRGAVALALLGALLAGCSSGTAATAAAPASASAAPVPADPDAAACRRHAAAAPEVRRVLGVVDAGPVLPAGVAFLLLAPRNAYATPGARDASVAAAMTEMVAAIDDLDAQGRSRLPAGGNPAGDKVQLDAARITAALETADRVCAGRT</sequence>
<dbReference type="RefSeq" id="WP_169379783.1">
    <property type="nucleotide sequence ID" value="NZ_JAAXLA010000004.1"/>
</dbReference>
<dbReference type="PROSITE" id="PS51257">
    <property type="entry name" value="PROKAR_LIPOPROTEIN"/>
    <property type="match status" value="1"/>
</dbReference>
<proteinExistence type="predicted"/>
<feature type="chain" id="PRO_5045421839" evidence="1">
    <location>
        <begin position="30"/>
        <end position="155"/>
    </location>
</feature>
<evidence type="ECO:0000256" key="1">
    <source>
        <dbReference type="SAM" id="SignalP"/>
    </source>
</evidence>
<feature type="signal peptide" evidence="1">
    <location>
        <begin position="1"/>
        <end position="29"/>
    </location>
</feature>
<name>A0ABX1S5N7_9PSEU</name>
<reference evidence="2 3" key="1">
    <citation type="submission" date="2020-04" db="EMBL/GenBank/DDBJ databases">
        <authorList>
            <person name="Klaysubun C."/>
            <person name="Duangmal K."/>
            <person name="Lipun K."/>
        </authorList>
    </citation>
    <scope>NUCLEOTIDE SEQUENCE [LARGE SCALE GENOMIC DNA]</scope>
    <source>
        <strain evidence="2 3">K10HN5</strain>
    </source>
</reference>